<feature type="non-terminal residue" evidence="2">
    <location>
        <position position="182"/>
    </location>
</feature>
<dbReference type="Pfam" id="PF22907">
    <property type="entry name" value="Ams1-like_1st"/>
    <property type="match status" value="1"/>
</dbReference>
<name>A0ABW3M6A1_9PSEU</name>
<sequence>MTDPIAEYKEILDATRQAALKVGERERRRTVELVIDLGFDEKMVGFQCEGLIHRPDGTPLKGLNPRNTHLRLEQSTSDFEFYVEAAANPVLLDYHPFLPTEQGDRLTSSDEPLYRLRDVSVRVFADDVWQLVQDIEVLDQLARELSPDDARKWEILRALDRAMDAVDLQDVAGTAEKARARL</sequence>
<accession>A0ABW3M6A1</accession>
<gene>
    <name evidence="2" type="ORF">ACFQ1S_12055</name>
</gene>
<protein>
    <recommendedName>
        <fullName evidence="1">Alpha-mannosidase Ams1-like N-terminal domain-containing protein</fullName>
    </recommendedName>
</protein>
<dbReference type="InterPro" id="IPR054723">
    <property type="entry name" value="Ams1-like_N"/>
</dbReference>
<feature type="domain" description="Alpha-mannosidase Ams1-like N-terminal" evidence="1">
    <location>
        <begin position="19"/>
        <end position="118"/>
    </location>
</feature>
<evidence type="ECO:0000259" key="1">
    <source>
        <dbReference type="Pfam" id="PF22907"/>
    </source>
</evidence>
<dbReference type="EMBL" id="JBHTIS010000571">
    <property type="protein sequence ID" value="MFD1046238.1"/>
    <property type="molecule type" value="Genomic_DNA"/>
</dbReference>
<proteinExistence type="predicted"/>
<comment type="caution">
    <text evidence="2">The sequence shown here is derived from an EMBL/GenBank/DDBJ whole genome shotgun (WGS) entry which is preliminary data.</text>
</comment>
<dbReference type="Proteomes" id="UP001597045">
    <property type="component" value="Unassembled WGS sequence"/>
</dbReference>
<reference evidence="3" key="1">
    <citation type="journal article" date="2019" name="Int. J. Syst. Evol. Microbiol.">
        <title>The Global Catalogue of Microorganisms (GCM) 10K type strain sequencing project: providing services to taxonomists for standard genome sequencing and annotation.</title>
        <authorList>
            <consortium name="The Broad Institute Genomics Platform"/>
            <consortium name="The Broad Institute Genome Sequencing Center for Infectious Disease"/>
            <person name="Wu L."/>
            <person name="Ma J."/>
        </authorList>
    </citation>
    <scope>NUCLEOTIDE SEQUENCE [LARGE SCALE GENOMIC DNA]</scope>
    <source>
        <strain evidence="3">JCM 31486</strain>
    </source>
</reference>
<evidence type="ECO:0000313" key="3">
    <source>
        <dbReference type="Proteomes" id="UP001597045"/>
    </source>
</evidence>
<organism evidence="2 3">
    <name type="scientific">Kibdelosporangium lantanae</name>
    <dbReference type="NCBI Taxonomy" id="1497396"/>
    <lineage>
        <taxon>Bacteria</taxon>
        <taxon>Bacillati</taxon>
        <taxon>Actinomycetota</taxon>
        <taxon>Actinomycetes</taxon>
        <taxon>Pseudonocardiales</taxon>
        <taxon>Pseudonocardiaceae</taxon>
        <taxon>Kibdelosporangium</taxon>
    </lineage>
</organism>
<keyword evidence="3" id="KW-1185">Reference proteome</keyword>
<evidence type="ECO:0000313" key="2">
    <source>
        <dbReference type="EMBL" id="MFD1046238.1"/>
    </source>
</evidence>